<keyword evidence="5 12" id="KW-0812">Transmembrane</keyword>
<evidence type="ECO:0000256" key="12">
    <source>
        <dbReference type="SAM" id="Phobius"/>
    </source>
</evidence>
<dbReference type="InterPro" id="IPR044726">
    <property type="entry name" value="ABCC_6TM_D2"/>
</dbReference>
<feature type="transmembrane region" description="Helical" evidence="12">
    <location>
        <begin position="584"/>
        <end position="602"/>
    </location>
</feature>
<dbReference type="InterPro" id="IPR011527">
    <property type="entry name" value="ABC1_TM_dom"/>
</dbReference>
<feature type="transmembrane region" description="Helical" evidence="12">
    <location>
        <begin position="115"/>
        <end position="140"/>
    </location>
</feature>
<evidence type="ECO:0000259" key="14">
    <source>
        <dbReference type="PROSITE" id="PS50929"/>
    </source>
</evidence>
<evidence type="ECO:0000256" key="5">
    <source>
        <dbReference type="ARBA" id="ARBA00022692"/>
    </source>
</evidence>
<evidence type="ECO:0000256" key="3">
    <source>
        <dbReference type="ARBA" id="ARBA00022448"/>
    </source>
</evidence>
<dbReference type="GO" id="GO:0005886">
    <property type="term" value="C:plasma membrane"/>
    <property type="evidence" value="ECO:0007669"/>
    <property type="project" value="UniProtKB-SubCell"/>
</dbReference>
<dbReference type="InterPro" id="IPR050173">
    <property type="entry name" value="ABC_transporter_C-like"/>
</dbReference>
<sequence>MANSTSDGCSLTADDAFGPIVQHCRDGFDFTLTFEQCLFTILPASLLLLIAPLRFRHLGKLPYAVNGTTLCLTKQAAIALLAILQLVLIGLWVTHHRSDIVVVGGGEGASSSGSRLRAVSIAASCASFAATVMFAGLSYIEHAKSLKPSSILNTYILVSLVLDGAILRTMWLSHLSVAISAVFAASFACKAAIVILEAQEKTRYLVPSPSSSYSPEETSGIYSRGLFWWLTPLLLTGFRRLLKPLDLFVLDGSMSAVALNERFWLHWNKSPPSSVSTGGDGQPSEASRSSSRYRLIRTCIVTLKWQLLAVVLPRLFLLGFTICQPLILNRFLDFLQNPSETANYGYGLVGAYGLVYLGISISSSFYWHAAFRCLTMLRGVLVAAIYTKTTELRVAPGDDSAAVTLMSTDVSHGSFFRLPSPTSVLTFVTKVEAIIRAWREIHEFWANTIQIALATWILSTHLGYAASGPIIVSVFALGATVFLAPSAQKYQIIWVEKVQKRIGITSAMIGHIKSIKMSGLTQKLSQTLADLRLAEMRAATPFRVIGAVTSAVAQVPLMIAPVVAFAMYTTIASKNGQGLDATKLFAALSLIILLAQPLFWMFEVVLDMSAALGCFNRIEKYLCEPPRTEYRGFPSNSPARYSEVTSSDAQDGQLQNLESRKGQVSTDTQSGGTIAIRVKGVTLAWKPETVPAVELMDFDISKGQLVMLAGPVASGKSTLLKGLLGELPHITGTVALSSDRISWCEQSPWLINDTIRKNIICFSDLDQKLYRQVLQACDLEKDLAQLADGDETLIGSKGIALSGGQKQRVALARAIYSRPRIALFDDIFSGLDNHTARAVFQRVFSAKNGVLRTWGTTIVLATQSVSFLSQSDMIIALESGKVVEKGNFEDCRKAGGYVSSLISTNTEEQDESTPESEELADRTASDAPVEKSTKALKDQDDKRRQLGDWSVYGYYFGSVGVALVAVLMVLEVTWAFFSTFPTVWLKFWTDSQAESPASRNAYYLGVYAAFQISGVLCFAVLIWFVLVPVASKSGIGLHQRLLKAVMHAPLSLFTKTDTGSITTRFSQDVGLIDRSLPLALVISLASKPYSPLLSGLKNMAAASNPSIINRLLHLHRQSISHSFRLMVHRHQLPRPNPHLLLHPTRIPPHLPPTPPLRPRRKSPRLILIFQVWAMKKKKANQSLSKSTHFLETLSGLPTIRAQALTHPSVTRAHALIDRSQRPFYILLLTQQWLTLVLDLTTTALALLVAGLAVHLRDTVSVALTGVSLVQLISFTETLKLLIQFWTSLETSIGAVARIKNFAEETPDETEADALGREALMIRSAAGGQQSPEATIVRGWPSRGAIEINNIAASYEQQQTHPEPKPDDQDTHPGRTTTKALDGISLSIPAGSKVGIVGRTGSGKSSLLLALLRLLPLSSGNISIDGVPLDALPPLPLRSALVAIAQDEFVLPGTVRQNLDPLGLVSDADADADAAAAAGNILVSALARVGLWDTIRENGGLEAQFAEEALSHGQRQLFFLARAVLRKDVGRVLLVDEATSSVDAHTERMVKDLVRDEFKHHTIIAIAHRLDTVVDFDRVVVLDKGHVVEVGNPRDLLSQGRGKFRELWDASRRQAGGQDE</sequence>
<dbReference type="InterPro" id="IPR003439">
    <property type="entry name" value="ABC_transporter-like_ATP-bd"/>
</dbReference>
<feature type="transmembrane region" description="Helical" evidence="12">
    <location>
        <begin position="542"/>
        <end position="564"/>
    </location>
</feature>
<evidence type="ECO:0000256" key="10">
    <source>
        <dbReference type="ARBA" id="ARBA00023180"/>
    </source>
</evidence>
<feature type="domain" description="ABC transmembrane type-1" evidence="14">
    <location>
        <begin position="315"/>
        <end position="610"/>
    </location>
</feature>
<dbReference type="PROSITE" id="PS50893">
    <property type="entry name" value="ABC_TRANSPORTER_2"/>
    <property type="match status" value="2"/>
</dbReference>
<dbReference type="Proteomes" id="UP001239213">
    <property type="component" value="Unassembled WGS sequence"/>
</dbReference>
<feature type="compositionally biased region" description="Acidic residues" evidence="11">
    <location>
        <begin position="907"/>
        <end position="918"/>
    </location>
</feature>
<evidence type="ECO:0008006" key="17">
    <source>
        <dbReference type="Google" id="ProtNLM"/>
    </source>
</evidence>
<keyword evidence="9 12" id="KW-0472">Membrane</keyword>
<evidence type="ECO:0000256" key="6">
    <source>
        <dbReference type="ARBA" id="ARBA00022741"/>
    </source>
</evidence>
<dbReference type="SUPFAM" id="SSF52540">
    <property type="entry name" value="P-loop containing nucleoside triphosphate hydrolases"/>
    <property type="match status" value="2"/>
</dbReference>
<keyword evidence="8 12" id="KW-1133">Transmembrane helix</keyword>
<feature type="compositionally biased region" description="Basic and acidic residues" evidence="11">
    <location>
        <begin position="1361"/>
        <end position="1372"/>
    </location>
</feature>
<keyword evidence="4" id="KW-1003">Cell membrane</keyword>
<keyword evidence="16" id="KW-1185">Reference proteome</keyword>
<comment type="caution">
    <text evidence="15">The sequence shown here is derived from an EMBL/GenBank/DDBJ whole genome shotgun (WGS) entry which is preliminary data.</text>
</comment>
<dbReference type="PANTHER" id="PTHR24223">
    <property type="entry name" value="ATP-BINDING CASSETTE SUB-FAMILY C"/>
    <property type="match status" value="1"/>
</dbReference>
<feature type="region of interest" description="Disordered" evidence="11">
    <location>
        <begin position="633"/>
        <end position="668"/>
    </location>
</feature>
<feature type="domain" description="ABC transmembrane type-1" evidence="14">
    <location>
        <begin position="965"/>
        <end position="1290"/>
    </location>
</feature>
<dbReference type="InterPro" id="IPR027417">
    <property type="entry name" value="P-loop_NTPase"/>
</dbReference>
<feature type="transmembrane region" description="Helical" evidence="12">
    <location>
        <begin position="177"/>
        <end position="196"/>
    </location>
</feature>
<dbReference type="Pfam" id="PF00664">
    <property type="entry name" value="ABC_membrane"/>
    <property type="match status" value="1"/>
</dbReference>
<feature type="region of interest" description="Disordered" evidence="11">
    <location>
        <begin position="1356"/>
        <end position="1381"/>
    </location>
</feature>
<feature type="compositionally biased region" description="Polar residues" evidence="11">
    <location>
        <begin position="634"/>
        <end position="668"/>
    </location>
</feature>
<feature type="transmembrane region" description="Helical" evidence="12">
    <location>
        <begin position="444"/>
        <end position="464"/>
    </location>
</feature>
<comment type="similarity">
    <text evidence="2">Belongs to the ABC transporter superfamily. ABCC family. Conjugate transporter (TC 3.A.1.208) subfamily.</text>
</comment>
<dbReference type="InterPro" id="IPR036640">
    <property type="entry name" value="ABC1_TM_sf"/>
</dbReference>
<dbReference type="SUPFAM" id="SSF90123">
    <property type="entry name" value="ABC transporter transmembrane region"/>
    <property type="match status" value="3"/>
</dbReference>
<dbReference type="CDD" id="cd18580">
    <property type="entry name" value="ABC_6TM_ABCC_D2"/>
    <property type="match status" value="1"/>
</dbReference>
<dbReference type="Pfam" id="PF00005">
    <property type="entry name" value="ABC_tran"/>
    <property type="match status" value="2"/>
</dbReference>
<comment type="subcellular location">
    <subcellularLocation>
        <location evidence="1">Cell membrane</location>
        <topology evidence="1">Multi-pass membrane protein</topology>
    </subcellularLocation>
</comment>
<name>A0AAI9XYG6_9PEZI</name>
<evidence type="ECO:0000313" key="16">
    <source>
        <dbReference type="Proteomes" id="UP001239213"/>
    </source>
</evidence>
<feature type="compositionally biased region" description="Basic and acidic residues" evidence="11">
    <location>
        <begin position="919"/>
        <end position="939"/>
    </location>
</feature>
<feature type="transmembrane region" description="Helical" evidence="12">
    <location>
        <begin position="307"/>
        <end position="328"/>
    </location>
</feature>
<feature type="domain" description="ABC transporter" evidence="13">
    <location>
        <begin position="1345"/>
        <end position="1608"/>
    </location>
</feature>
<dbReference type="InterPro" id="IPR003593">
    <property type="entry name" value="AAA+_ATPase"/>
</dbReference>
<evidence type="ECO:0000256" key="2">
    <source>
        <dbReference type="ARBA" id="ARBA00009726"/>
    </source>
</evidence>
<keyword evidence="3" id="KW-0813">Transport</keyword>
<dbReference type="GO" id="GO:0140359">
    <property type="term" value="F:ABC-type transporter activity"/>
    <property type="evidence" value="ECO:0007669"/>
    <property type="project" value="InterPro"/>
</dbReference>
<feature type="transmembrane region" description="Helical" evidence="12">
    <location>
        <begin position="470"/>
        <end position="487"/>
    </location>
</feature>
<evidence type="ECO:0000256" key="1">
    <source>
        <dbReference type="ARBA" id="ARBA00004651"/>
    </source>
</evidence>
<evidence type="ECO:0000256" key="8">
    <source>
        <dbReference type="ARBA" id="ARBA00022989"/>
    </source>
</evidence>
<evidence type="ECO:0000256" key="9">
    <source>
        <dbReference type="ARBA" id="ARBA00023136"/>
    </source>
</evidence>
<proteinExistence type="inferred from homology"/>
<dbReference type="CDD" id="cd18579">
    <property type="entry name" value="ABC_6TM_ABCC_D1"/>
    <property type="match status" value="1"/>
</dbReference>
<dbReference type="PANTHER" id="PTHR24223:SF399">
    <property type="entry name" value="ABC TRANSPORTER ATNG"/>
    <property type="match status" value="1"/>
</dbReference>
<keyword evidence="10" id="KW-0325">Glycoprotein</keyword>
<dbReference type="PROSITE" id="PS00211">
    <property type="entry name" value="ABC_TRANSPORTER_1"/>
    <property type="match status" value="2"/>
</dbReference>
<evidence type="ECO:0000256" key="4">
    <source>
        <dbReference type="ARBA" id="ARBA00022475"/>
    </source>
</evidence>
<dbReference type="FunFam" id="3.40.50.300:FF:002145">
    <property type="entry name" value="ABC transporter (MsbA subfamily)"/>
    <property type="match status" value="1"/>
</dbReference>
<dbReference type="GO" id="GO:0016887">
    <property type="term" value="F:ATP hydrolysis activity"/>
    <property type="evidence" value="ECO:0007669"/>
    <property type="project" value="InterPro"/>
</dbReference>
<keyword evidence="6" id="KW-0547">Nucleotide-binding</keyword>
<organism evidence="15 16">
    <name type="scientific">Colletotrichum cuscutae</name>
    <dbReference type="NCBI Taxonomy" id="1209917"/>
    <lineage>
        <taxon>Eukaryota</taxon>
        <taxon>Fungi</taxon>
        <taxon>Dikarya</taxon>
        <taxon>Ascomycota</taxon>
        <taxon>Pezizomycotina</taxon>
        <taxon>Sordariomycetes</taxon>
        <taxon>Hypocreomycetidae</taxon>
        <taxon>Glomerellales</taxon>
        <taxon>Glomerellaceae</taxon>
        <taxon>Colletotrichum</taxon>
        <taxon>Colletotrichum acutatum species complex</taxon>
    </lineage>
</organism>
<dbReference type="EMBL" id="MPDP01000262">
    <property type="protein sequence ID" value="KAK1465457.1"/>
    <property type="molecule type" value="Genomic_DNA"/>
</dbReference>
<evidence type="ECO:0000256" key="11">
    <source>
        <dbReference type="SAM" id="MobiDB-lite"/>
    </source>
</evidence>
<dbReference type="GO" id="GO:0005524">
    <property type="term" value="F:ATP binding"/>
    <property type="evidence" value="ECO:0007669"/>
    <property type="project" value="UniProtKB-KW"/>
</dbReference>
<dbReference type="InterPro" id="IPR017871">
    <property type="entry name" value="ABC_transporter-like_CS"/>
</dbReference>
<feature type="transmembrane region" description="Helical" evidence="12">
    <location>
        <begin position="152"/>
        <end position="171"/>
    </location>
</feature>
<dbReference type="Gene3D" id="1.20.1560.10">
    <property type="entry name" value="ABC transporter type 1, transmembrane domain"/>
    <property type="match status" value="3"/>
</dbReference>
<accession>A0AAI9XYG6</accession>
<dbReference type="SMART" id="SM00382">
    <property type="entry name" value="AAA"/>
    <property type="match status" value="2"/>
</dbReference>
<dbReference type="InterPro" id="IPR044746">
    <property type="entry name" value="ABCC_6TM_D1"/>
</dbReference>
<evidence type="ECO:0000259" key="13">
    <source>
        <dbReference type="PROSITE" id="PS50893"/>
    </source>
</evidence>
<evidence type="ECO:0000256" key="7">
    <source>
        <dbReference type="ARBA" id="ARBA00022840"/>
    </source>
</evidence>
<keyword evidence="7" id="KW-0067">ATP-binding</keyword>
<dbReference type="Gene3D" id="3.40.50.300">
    <property type="entry name" value="P-loop containing nucleotide triphosphate hydrolases"/>
    <property type="match status" value="2"/>
</dbReference>
<feature type="transmembrane region" description="Helical" evidence="12">
    <location>
        <begin position="76"/>
        <end position="95"/>
    </location>
</feature>
<reference evidence="15" key="1">
    <citation type="submission" date="2016-11" db="EMBL/GenBank/DDBJ databases">
        <title>The genome sequence of Colletotrichum cuscutae.</title>
        <authorList>
            <person name="Baroncelli R."/>
        </authorList>
    </citation>
    <scope>NUCLEOTIDE SEQUENCE</scope>
    <source>
        <strain evidence="15">IMI 304802</strain>
    </source>
</reference>
<feature type="transmembrane region" description="Helical" evidence="12">
    <location>
        <begin position="348"/>
        <end position="369"/>
    </location>
</feature>
<protein>
    <recommendedName>
        <fullName evidence="17">ABC transporter</fullName>
    </recommendedName>
</protein>
<evidence type="ECO:0000313" key="15">
    <source>
        <dbReference type="EMBL" id="KAK1465457.1"/>
    </source>
</evidence>
<feature type="domain" description="ABC transporter" evidence="13">
    <location>
        <begin position="676"/>
        <end position="904"/>
    </location>
</feature>
<dbReference type="CDD" id="cd03250">
    <property type="entry name" value="ABCC_MRP_domain1"/>
    <property type="match status" value="1"/>
</dbReference>
<dbReference type="PROSITE" id="PS50929">
    <property type="entry name" value="ABC_TM1F"/>
    <property type="match status" value="2"/>
</dbReference>
<feature type="transmembrane region" description="Helical" evidence="12">
    <location>
        <begin position="1004"/>
        <end position="1030"/>
    </location>
</feature>
<gene>
    <name evidence="15" type="ORF">CCUS01_07575</name>
</gene>
<feature type="region of interest" description="Disordered" evidence="11">
    <location>
        <begin position="903"/>
        <end position="939"/>
    </location>
</feature>
<feature type="transmembrane region" description="Helical" evidence="12">
    <location>
        <begin position="1232"/>
        <end position="1253"/>
    </location>
</feature>
<feature type="transmembrane region" description="Helical" evidence="12">
    <location>
        <begin position="952"/>
        <end position="977"/>
    </location>
</feature>
<feature type="transmembrane region" description="Helical" evidence="12">
    <location>
        <begin position="38"/>
        <end position="55"/>
    </location>
</feature>